<evidence type="ECO:0000313" key="3">
    <source>
        <dbReference type="EMBL" id="ADL35841.1"/>
    </source>
</evidence>
<feature type="region of interest" description="Disordered" evidence="1">
    <location>
        <begin position="28"/>
        <end position="65"/>
    </location>
</feature>
<reference evidence="3 4" key="1">
    <citation type="journal article" date="2010" name="PLoS ONE">
        <title>The glycobiome of the rumen bacterium Butyrivibrio proteoclasticus B316(T) highlights adaptation to a polysaccharide-rich environment.</title>
        <authorList>
            <person name="Kelly W.J."/>
            <person name="Leahy S.C."/>
            <person name="Altermann E."/>
            <person name="Yeoman C.J."/>
            <person name="Dunne J.C."/>
            <person name="Kong Z."/>
            <person name="Pacheco D.M."/>
            <person name="Li D."/>
            <person name="Noel S.J."/>
            <person name="Moon C.D."/>
            <person name="Cookson A.L."/>
            <person name="Attwood G.T."/>
        </authorList>
    </citation>
    <scope>NUCLEOTIDE SEQUENCE [LARGE SCALE GENOMIC DNA]</scope>
    <source>
        <strain evidence="4">ATCC 51982 / DSM 14932 / B316</strain>
    </source>
</reference>
<dbReference type="Proteomes" id="UP000001299">
    <property type="component" value="Chromosome 2"/>
</dbReference>
<gene>
    <name evidence="3" type="ordered locus">bpr_III155</name>
</gene>
<keyword evidence="4" id="KW-1185">Reference proteome</keyword>
<evidence type="ECO:0000313" key="4">
    <source>
        <dbReference type="Proteomes" id="UP000001299"/>
    </source>
</evidence>
<protein>
    <submittedName>
        <fullName evidence="3">Uncharacterized protein</fullName>
    </submittedName>
</protein>
<evidence type="ECO:0000256" key="1">
    <source>
        <dbReference type="SAM" id="MobiDB-lite"/>
    </source>
</evidence>
<dbReference type="eggNOG" id="ENOG5034BF6">
    <property type="taxonomic scope" value="Bacteria"/>
</dbReference>
<feature type="signal peptide" evidence="2">
    <location>
        <begin position="1"/>
        <end position="22"/>
    </location>
</feature>
<dbReference type="EMBL" id="CP001811">
    <property type="protein sequence ID" value="ADL35841.1"/>
    <property type="molecule type" value="Genomic_DNA"/>
</dbReference>
<proteinExistence type="predicted"/>
<name>E0S359_BUTPB</name>
<organism evidence="3 4">
    <name type="scientific">Butyrivibrio proteoclasticus (strain ATCC 51982 / DSM 14932 / B316)</name>
    <name type="common">Clostridium proteoclasticum</name>
    <dbReference type="NCBI Taxonomy" id="515622"/>
    <lineage>
        <taxon>Bacteria</taxon>
        <taxon>Bacillati</taxon>
        <taxon>Bacillota</taxon>
        <taxon>Clostridia</taxon>
        <taxon>Lachnospirales</taxon>
        <taxon>Lachnospiraceae</taxon>
        <taxon>Butyrivibrio</taxon>
    </lineage>
</organism>
<dbReference type="AlphaFoldDB" id="E0S359"/>
<dbReference type="STRING" id="515622.bpr_III155"/>
<dbReference type="HOGENOM" id="CLU_1109794_0_0_9"/>
<feature type="chain" id="PRO_5038541539" evidence="2">
    <location>
        <begin position="23"/>
        <end position="250"/>
    </location>
</feature>
<accession>E0S359</accession>
<dbReference type="RefSeq" id="WP_013282491.1">
    <property type="nucleotide sequence ID" value="NC_014388.1"/>
</dbReference>
<evidence type="ECO:0000256" key="2">
    <source>
        <dbReference type="SAM" id="SignalP"/>
    </source>
</evidence>
<sequence length="250" mass="28302">MKKKIVTYLLVASMLTVTNGCGNTVKEATTETGTEETLEKTSVEASSEQSTEETAEPIAEKQNKPEINEDLLGAIEQLADGQEQAVSGTEHSFYGWYSDEYLEGEWIWPQIDRSADDILEKFRASRPVKYPDSIYGEGDVLGRWAMATIGKNNIPEEVREKGRHIGAAHEYWFGTDIANNFSNNIPTMYGTYYALKDYYTSEGRNSAEFYQEMKDDCWGSDPDKDATIKKMYESLKDVISDFNNLIRAQQ</sequence>
<keyword evidence="2" id="KW-0732">Signal</keyword>
<dbReference type="KEGG" id="bpb:bpr_III155"/>